<evidence type="ECO:0000313" key="10">
    <source>
        <dbReference type="Proteomes" id="UP000285310"/>
    </source>
</evidence>
<feature type="domain" description="Translation initiation factor 3 C-terminal" evidence="7">
    <location>
        <begin position="92"/>
        <end position="175"/>
    </location>
</feature>
<evidence type="ECO:0000256" key="5">
    <source>
        <dbReference type="NCBIfam" id="TIGR00168"/>
    </source>
</evidence>
<dbReference type="InterPro" id="IPR036788">
    <property type="entry name" value="T_IF-3_C_sf"/>
</dbReference>
<dbReference type="GO" id="GO:0016020">
    <property type="term" value="C:membrane"/>
    <property type="evidence" value="ECO:0007669"/>
    <property type="project" value="TreeGrafter"/>
</dbReference>
<evidence type="ECO:0000256" key="6">
    <source>
        <dbReference type="SAM" id="MobiDB-lite"/>
    </source>
</evidence>
<dbReference type="GO" id="GO:0005829">
    <property type="term" value="C:cytosol"/>
    <property type="evidence" value="ECO:0007669"/>
    <property type="project" value="TreeGrafter"/>
</dbReference>
<dbReference type="SUPFAM" id="SSF55200">
    <property type="entry name" value="Translation initiation factor IF3, C-terminal domain"/>
    <property type="match status" value="1"/>
</dbReference>
<protein>
    <recommendedName>
        <fullName evidence="4 5">Translation initiation factor IF-3</fullName>
    </recommendedName>
</protein>
<keyword evidence="2 4" id="KW-0396">Initiation factor</keyword>
<dbReference type="Pfam" id="PF00707">
    <property type="entry name" value="IF3_C"/>
    <property type="match status" value="1"/>
</dbReference>
<keyword evidence="4" id="KW-0963">Cytoplasm</keyword>
<dbReference type="Gene3D" id="3.30.110.10">
    <property type="entry name" value="Translation initiation factor 3 (IF-3), C-terminal domain"/>
    <property type="match status" value="1"/>
</dbReference>
<evidence type="ECO:0000259" key="7">
    <source>
        <dbReference type="Pfam" id="PF00707"/>
    </source>
</evidence>
<dbReference type="InterPro" id="IPR019815">
    <property type="entry name" value="Translation_initiation_fac_3_C"/>
</dbReference>
<gene>
    <name evidence="4" type="primary">infC</name>
    <name evidence="9" type="ORF">SAJA_00760</name>
</gene>
<evidence type="ECO:0000259" key="8">
    <source>
        <dbReference type="Pfam" id="PF05198"/>
    </source>
</evidence>
<evidence type="ECO:0000256" key="1">
    <source>
        <dbReference type="ARBA" id="ARBA00005439"/>
    </source>
</evidence>
<evidence type="ECO:0000313" key="9">
    <source>
        <dbReference type="EMBL" id="ROO32798.1"/>
    </source>
</evidence>
<feature type="region of interest" description="Disordered" evidence="6">
    <location>
        <begin position="79"/>
        <end position="99"/>
    </location>
</feature>
<dbReference type="FunCoup" id="A0A423Q2Q6">
    <property type="interactions" value="571"/>
</dbReference>
<reference evidence="9 10" key="1">
    <citation type="submission" date="2013-10" db="EMBL/GenBank/DDBJ databases">
        <title>Salinisphaera japonica YTM-1 Genome Sequencing.</title>
        <authorList>
            <person name="Lai Q."/>
            <person name="Li C."/>
            <person name="Shao Z."/>
        </authorList>
    </citation>
    <scope>NUCLEOTIDE SEQUENCE [LARGE SCALE GENOMIC DNA]</scope>
    <source>
        <strain evidence="9 10">YTM-1</strain>
    </source>
</reference>
<feature type="domain" description="Translation initiation factor 3 N-terminal" evidence="8">
    <location>
        <begin position="16"/>
        <end position="82"/>
    </location>
</feature>
<accession>A0A423Q2Q6</accession>
<dbReference type="InterPro" id="IPR019814">
    <property type="entry name" value="Translation_initiation_fac_3_N"/>
</dbReference>
<sequence length="185" mass="21245">MSKEDTEIAAQKDRRNEAITAREVRVIDPEGEQVGIMPINDALAKAAEYGLDLVEVSPNANPPVTRIMDYGKHVFEKKKTQQAGKSKQKQTQLKEVKFRPGTDKGDYNIKLRKLKEFLEEGDKIKITLRFRGREMAHQELGMELMEYVQTDLEEWAQVEQRPEMQGRLMTMVMSPVKGVSKHSKK</sequence>
<dbReference type="InParanoid" id="A0A423Q2Q6"/>
<dbReference type="Pfam" id="PF05198">
    <property type="entry name" value="IF3_N"/>
    <property type="match status" value="1"/>
</dbReference>
<proteinExistence type="inferred from homology"/>
<dbReference type="FunFam" id="3.10.20.80:FF:000001">
    <property type="entry name" value="Translation initiation factor IF-3"/>
    <property type="match status" value="1"/>
</dbReference>
<dbReference type="InterPro" id="IPR036787">
    <property type="entry name" value="T_IF-3_N_sf"/>
</dbReference>
<comment type="similarity">
    <text evidence="1 4">Belongs to the IF-3 family.</text>
</comment>
<dbReference type="GO" id="GO:0003743">
    <property type="term" value="F:translation initiation factor activity"/>
    <property type="evidence" value="ECO:0007669"/>
    <property type="project" value="UniProtKB-UniRule"/>
</dbReference>
<dbReference type="PANTHER" id="PTHR10938:SF0">
    <property type="entry name" value="TRANSLATION INITIATION FACTOR IF-3, MITOCHONDRIAL"/>
    <property type="match status" value="1"/>
</dbReference>
<keyword evidence="3 4" id="KW-0648">Protein biosynthesis</keyword>
<dbReference type="NCBIfam" id="TIGR00168">
    <property type="entry name" value="infC"/>
    <property type="match status" value="1"/>
</dbReference>
<dbReference type="FunFam" id="3.30.110.10:FF:000001">
    <property type="entry name" value="Translation initiation factor IF-3"/>
    <property type="match status" value="1"/>
</dbReference>
<dbReference type="EMBL" id="AYKG01000001">
    <property type="protein sequence ID" value="ROO32798.1"/>
    <property type="molecule type" value="Genomic_DNA"/>
</dbReference>
<comment type="caution">
    <text evidence="9">The sequence shown here is derived from an EMBL/GenBank/DDBJ whole genome shotgun (WGS) entry which is preliminary data.</text>
</comment>
<evidence type="ECO:0000256" key="3">
    <source>
        <dbReference type="ARBA" id="ARBA00022917"/>
    </source>
</evidence>
<comment type="subcellular location">
    <subcellularLocation>
        <location evidence="4">Cytoplasm</location>
    </subcellularLocation>
</comment>
<dbReference type="Gene3D" id="3.10.20.80">
    <property type="entry name" value="Translation initiation factor 3 (IF-3), N-terminal domain"/>
    <property type="match status" value="1"/>
</dbReference>
<evidence type="ECO:0000256" key="4">
    <source>
        <dbReference type="HAMAP-Rule" id="MF_00080"/>
    </source>
</evidence>
<dbReference type="GO" id="GO:0032790">
    <property type="term" value="P:ribosome disassembly"/>
    <property type="evidence" value="ECO:0007669"/>
    <property type="project" value="TreeGrafter"/>
</dbReference>
<evidence type="ECO:0000256" key="2">
    <source>
        <dbReference type="ARBA" id="ARBA00022540"/>
    </source>
</evidence>
<comment type="subunit">
    <text evidence="4">Monomer.</text>
</comment>
<dbReference type="GO" id="GO:0043022">
    <property type="term" value="F:ribosome binding"/>
    <property type="evidence" value="ECO:0007669"/>
    <property type="project" value="UniProtKB-ARBA"/>
</dbReference>
<keyword evidence="10" id="KW-1185">Reference proteome</keyword>
<dbReference type="SUPFAM" id="SSF54364">
    <property type="entry name" value="Translation initiation factor IF3, N-terminal domain"/>
    <property type="match status" value="1"/>
</dbReference>
<name>A0A423Q2Q6_9GAMM</name>
<dbReference type="RefSeq" id="WP_123656733.1">
    <property type="nucleotide sequence ID" value="NZ_AYKG01000001.1"/>
</dbReference>
<dbReference type="OrthoDB" id="9806014at2"/>
<comment type="function">
    <text evidence="4">IF-3 binds to the 30S ribosomal subunit and shifts the equilibrium between 70S ribosomes and their 50S and 30S subunits in favor of the free subunits, thus enhancing the availability of 30S subunits on which protein synthesis initiation begins.</text>
</comment>
<feature type="compositionally biased region" description="Polar residues" evidence="6">
    <location>
        <begin position="81"/>
        <end position="91"/>
    </location>
</feature>
<organism evidence="9 10">
    <name type="scientific">Salinisphaera japonica YTM-1</name>
    <dbReference type="NCBI Taxonomy" id="1209778"/>
    <lineage>
        <taxon>Bacteria</taxon>
        <taxon>Pseudomonadati</taxon>
        <taxon>Pseudomonadota</taxon>
        <taxon>Gammaproteobacteria</taxon>
        <taxon>Salinisphaerales</taxon>
        <taxon>Salinisphaeraceae</taxon>
        <taxon>Salinisphaera</taxon>
    </lineage>
</organism>
<dbReference type="PANTHER" id="PTHR10938">
    <property type="entry name" value="TRANSLATION INITIATION FACTOR IF-3"/>
    <property type="match status" value="1"/>
</dbReference>
<dbReference type="InterPro" id="IPR001288">
    <property type="entry name" value="Translation_initiation_fac_3"/>
</dbReference>
<dbReference type="AlphaFoldDB" id="A0A423Q2Q6"/>
<dbReference type="HAMAP" id="MF_00080">
    <property type="entry name" value="IF_3"/>
    <property type="match status" value="1"/>
</dbReference>
<dbReference type="Proteomes" id="UP000285310">
    <property type="component" value="Unassembled WGS sequence"/>
</dbReference>